<comment type="caution">
    <text evidence="2">The sequence shown here is derived from an EMBL/GenBank/DDBJ whole genome shotgun (WGS) entry which is preliminary data.</text>
</comment>
<proteinExistence type="predicted"/>
<feature type="region of interest" description="Disordered" evidence="1">
    <location>
        <begin position="1"/>
        <end position="86"/>
    </location>
</feature>
<accession>A0AAD9NGN3</accession>
<feature type="region of interest" description="Disordered" evidence="1">
    <location>
        <begin position="341"/>
        <end position="384"/>
    </location>
</feature>
<sequence length="384" mass="42885">MTAKRFESSEFPPSPPPLLCSRSPSDSTIHVQRQKQSNGQPSDEVLENKSSRSSPYPSPASDLPSCEASRQQVGLSESEPEEPIDTASIKGNFGWVTLDDVNIPCLFRIGQKYLSVRMADQKLLSKYRATYSDELFSRMSPTDHFMTANEAVLLNEINAEHCDYEFGKRAFTKKDRIVRLSDFIDFYKTWKSQFTYVRVAATRIKSCSSTRRGSGCEHVTNRWTSRLKLLKPNAKKNMHLAARVKAAPSKTPFTSCASDHPRKSANNQNVQHSILEKLDIIISNEKAQNMLLNKLANTMKPSKMMGACTLVEDLIPSPVDSITNLDALNNRLEAQDFQKQLTTPTGLNHGLSSSVRPLNRLEKGQGGKKDMGTEGVDGPNWGWV</sequence>
<reference evidence="2" key="1">
    <citation type="journal article" date="2023" name="Mol. Biol. Evol.">
        <title>Third-Generation Sequencing Reveals the Adaptive Role of the Epigenome in Three Deep-Sea Polychaetes.</title>
        <authorList>
            <person name="Perez M."/>
            <person name="Aroh O."/>
            <person name="Sun Y."/>
            <person name="Lan Y."/>
            <person name="Juniper S.K."/>
            <person name="Young C.R."/>
            <person name="Angers B."/>
            <person name="Qian P.Y."/>
        </authorList>
    </citation>
    <scope>NUCLEOTIDE SEQUENCE</scope>
    <source>
        <strain evidence="2">P08H-3</strain>
    </source>
</reference>
<dbReference type="Proteomes" id="UP001208570">
    <property type="component" value="Unassembled WGS sequence"/>
</dbReference>
<evidence type="ECO:0000256" key="1">
    <source>
        <dbReference type="SAM" id="MobiDB-lite"/>
    </source>
</evidence>
<feature type="compositionally biased region" description="Polar residues" evidence="1">
    <location>
        <begin position="26"/>
        <end position="41"/>
    </location>
</feature>
<feature type="compositionally biased region" description="Low complexity" evidence="1">
    <location>
        <begin position="51"/>
        <end position="61"/>
    </location>
</feature>
<evidence type="ECO:0000313" key="3">
    <source>
        <dbReference type="Proteomes" id="UP001208570"/>
    </source>
</evidence>
<dbReference type="EMBL" id="JAODUP010000008">
    <property type="protein sequence ID" value="KAK2169597.1"/>
    <property type="molecule type" value="Genomic_DNA"/>
</dbReference>
<gene>
    <name evidence="2" type="ORF">LSH36_8g00034</name>
</gene>
<protein>
    <submittedName>
        <fullName evidence="2">Uncharacterized protein</fullName>
    </submittedName>
</protein>
<keyword evidence="3" id="KW-1185">Reference proteome</keyword>
<organism evidence="2 3">
    <name type="scientific">Paralvinella palmiformis</name>
    <dbReference type="NCBI Taxonomy" id="53620"/>
    <lineage>
        <taxon>Eukaryota</taxon>
        <taxon>Metazoa</taxon>
        <taxon>Spiralia</taxon>
        <taxon>Lophotrochozoa</taxon>
        <taxon>Annelida</taxon>
        <taxon>Polychaeta</taxon>
        <taxon>Sedentaria</taxon>
        <taxon>Canalipalpata</taxon>
        <taxon>Terebellida</taxon>
        <taxon>Terebelliformia</taxon>
        <taxon>Alvinellidae</taxon>
        <taxon>Paralvinella</taxon>
    </lineage>
</organism>
<feature type="compositionally biased region" description="Polar residues" evidence="1">
    <location>
        <begin position="341"/>
        <end position="356"/>
    </location>
</feature>
<feature type="compositionally biased region" description="Basic and acidic residues" evidence="1">
    <location>
        <begin position="359"/>
        <end position="372"/>
    </location>
</feature>
<dbReference type="AlphaFoldDB" id="A0AAD9NGN3"/>
<name>A0AAD9NGN3_9ANNE</name>
<evidence type="ECO:0000313" key="2">
    <source>
        <dbReference type="EMBL" id="KAK2169597.1"/>
    </source>
</evidence>